<dbReference type="EMBL" id="PVUF01000019">
    <property type="protein sequence ID" value="PRZ44926.1"/>
    <property type="molecule type" value="Genomic_DNA"/>
</dbReference>
<evidence type="ECO:0000313" key="2">
    <source>
        <dbReference type="EMBL" id="PRZ44926.1"/>
    </source>
</evidence>
<protein>
    <submittedName>
        <fullName evidence="2">CHAP domain-containing protein</fullName>
    </submittedName>
</protein>
<dbReference type="AlphaFoldDB" id="A0A2T1A8K5"/>
<reference evidence="2 3" key="1">
    <citation type="submission" date="2018-03" db="EMBL/GenBank/DDBJ databases">
        <title>Genomic Encyclopedia of Archaeal and Bacterial Type Strains, Phase II (KMG-II): from individual species to whole genera.</title>
        <authorList>
            <person name="Goeker M."/>
        </authorList>
    </citation>
    <scope>NUCLEOTIDE SEQUENCE [LARGE SCALE GENOMIC DNA]</scope>
    <source>
        <strain evidence="2 3">DSM 25328</strain>
    </source>
</reference>
<dbReference type="Pfam" id="PF05257">
    <property type="entry name" value="CHAP"/>
    <property type="match status" value="1"/>
</dbReference>
<dbReference type="SUPFAM" id="SSF54001">
    <property type="entry name" value="Cysteine proteinases"/>
    <property type="match status" value="1"/>
</dbReference>
<comment type="caution">
    <text evidence="2">The sequence shown here is derived from an EMBL/GenBank/DDBJ whole genome shotgun (WGS) entry which is preliminary data.</text>
</comment>
<name>A0A2T1A8K5_TRISK</name>
<sequence length="187" mass="20528">MPESTVQNLIRIFRPNPLVSGLLLIATLGLTACGEAPGRDEGAIDPNRLAFAMREAESLQSRGARVWCVPFARNLSGVEIRGNARTWWRQAQGEFEVGNTPTIGAVMAFSATPSMPLGHVAVVSELVDDRMLRVDHANWRRNKVSLGMTVIDVSKNNDWSRVRLESNPGAYGSVYPINGFIRPQPTT</sequence>
<dbReference type="PROSITE" id="PS50911">
    <property type="entry name" value="CHAP"/>
    <property type="match status" value="1"/>
</dbReference>
<dbReference type="Gene3D" id="3.90.1720.10">
    <property type="entry name" value="endopeptidase domain like (from Nostoc punctiforme)"/>
    <property type="match status" value="1"/>
</dbReference>
<evidence type="ECO:0000313" key="3">
    <source>
        <dbReference type="Proteomes" id="UP000237718"/>
    </source>
</evidence>
<proteinExistence type="predicted"/>
<dbReference type="RefSeq" id="WP_106165349.1">
    <property type="nucleotide sequence ID" value="NZ_PVUF01000019.1"/>
</dbReference>
<dbReference type="InterPro" id="IPR038765">
    <property type="entry name" value="Papain-like_cys_pep_sf"/>
</dbReference>
<accession>A0A2T1A8K5</accession>
<organism evidence="2 3">
    <name type="scientific">Tritonibacter scottomollicae</name>
    <name type="common">Epibacterium scottomollicae</name>
    <dbReference type="NCBI Taxonomy" id="483013"/>
    <lineage>
        <taxon>Bacteria</taxon>
        <taxon>Pseudomonadati</taxon>
        <taxon>Pseudomonadota</taxon>
        <taxon>Alphaproteobacteria</taxon>
        <taxon>Rhodobacterales</taxon>
        <taxon>Paracoccaceae</taxon>
        <taxon>Tritonibacter</taxon>
    </lineage>
</organism>
<gene>
    <name evidence="2" type="ORF">CLV89_11938</name>
</gene>
<dbReference type="OrthoDB" id="7279151at2"/>
<feature type="domain" description="Peptidase C51" evidence="1">
    <location>
        <begin position="43"/>
        <end position="175"/>
    </location>
</feature>
<dbReference type="InterPro" id="IPR007921">
    <property type="entry name" value="CHAP_dom"/>
</dbReference>
<dbReference type="Proteomes" id="UP000237718">
    <property type="component" value="Unassembled WGS sequence"/>
</dbReference>
<evidence type="ECO:0000259" key="1">
    <source>
        <dbReference type="PROSITE" id="PS50911"/>
    </source>
</evidence>